<protein>
    <submittedName>
        <fullName evidence="3">DUF4129 domain-containing protein</fullName>
    </submittedName>
</protein>
<reference evidence="3" key="1">
    <citation type="submission" date="2021-10" db="EMBL/GenBank/DDBJ databases">
        <title>The complete genome sequence of Leeia sp. TBRC 13508.</title>
        <authorList>
            <person name="Charoenyingcharoen P."/>
            <person name="Yukphan P."/>
        </authorList>
    </citation>
    <scope>NUCLEOTIDE SEQUENCE</scope>
    <source>
        <strain evidence="3">TBRC 13508</strain>
    </source>
</reference>
<feature type="domain" description="Protein-glutamine gamma-glutamyltransferase-like C-terminal" evidence="2">
    <location>
        <begin position="416"/>
        <end position="484"/>
    </location>
</feature>
<dbReference type="RefSeq" id="WP_227178431.1">
    <property type="nucleotide sequence ID" value="NZ_JAJBZT010000002.1"/>
</dbReference>
<keyword evidence="1" id="KW-0812">Transmembrane</keyword>
<dbReference type="EMBL" id="JAJBZT010000002">
    <property type="protein sequence ID" value="MCB6182569.1"/>
    <property type="molecule type" value="Genomic_DNA"/>
</dbReference>
<organism evidence="3 4">
    <name type="scientific">Leeia speluncae</name>
    <dbReference type="NCBI Taxonomy" id="2884804"/>
    <lineage>
        <taxon>Bacteria</taxon>
        <taxon>Pseudomonadati</taxon>
        <taxon>Pseudomonadota</taxon>
        <taxon>Betaproteobacteria</taxon>
        <taxon>Neisseriales</taxon>
        <taxon>Leeiaceae</taxon>
        <taxon>Leeia</taxon>
    </lineage>
</organism>
<sequence>MDINSLQIQLRSRGGWETLDLGLAMVRSWAKPIYLCLLVIWIPFSLCLLAGCTWFFGQENMAIYLFAIWWLKPIQERIILNVLADALFSSPPSLKIVIKRLPFLIFKTGLLVDLLWDRISPARSIHLPIKQLEGQRGKARRQRRKLLLSGKRVIAVGLGLSLANAQLFLYGGLFFLISWLTPIESNKSWWRVAADSQQTVYVELFLASLFVTIDALFVPFFTAGGFALYLQKRTELEAWDLQHKLAKIGQRLQKHTNTLLSIFVVCICMTTSLLPKVAQADPVEDATIRQEIREILAQPEFGRYVAKSELEWRNDNEEPANIHYEHNDWLENSGKQFASGFRIFIWIIGAGFITYLVIRFFRYVNQADWRNSQSNSSNLTTLFGLDVAPENLPEDVEATALALIENNDFRAALSLLYRAALIYWLDNGLLIRPGDTEGDCVRRVQKLHQAQGNYFAQLVNGWQKIAYGHQTIPKEQLISLAKAWPTHFKKSTPQ</sequence>
<gene>
    <name evidence="3" type="ORF">LIN78_03265</name>
</gene>
<feature type="transmembrane region" description="Helical" evidence="1">
    <location>
        <begin position="343"/>
        <end position="361"/>
    </location>
</feature>
<feature type="transmembrane region" description="Helical" evidence="1">
    <location>
        <begin position="33"/>
        <end position="56"/>
    </location>
</feature>
<keyword evidence="1" id="KW-0472">Membrane</keyword>
<evidence type="ECO:0000256" key="1">
    <source>
        <dbReference type="SAM" id="Phobius"/>
    </source>
</evidence>
<evidence type="ECO:0000313" key="4">
    <source>
        <dbReference type="Proteomes" id="UP001165395"/>
    </source>
</evidence>
<dbReference type="Pfam" id="PF13559">
    <property type="entry name" value="DUF4129"/>
    <property type="match status" value="1"/>
</dbReference>
<dbReference type="Proteomes" id="UP001165395">
    <property type="component" value="Unassembled WGS sequence"/>
</dbReference>
<dbReference type="InterPro" id="IPR025403">
    <property type="entry name" value="TgpA-like_C"/>
</dbReference>
<feature type="transmembrane region" description="Helical" evidence="1">
    <location>
        <begin position="200"/>
        <end position="230"/>
    </location>
</feature>
<feature type="transmembrane region" description="Helical" evidence="1">
    <location>
        <begin position="257"/>
        <end position="274"/>
    </location>
</feature>
<keyword evidence="4" id="KW-1185">Reference proteome</keyword>
<evidence type="ECO:0000259" key="2">
    <source>
        <dbReference type="Pfam" id="PF13559"/>
    </source>
</evidence>
<proteinExistence type="predicted"/>
<name>A0ABS8D317_9NEIS</name>
<keyword evidence="1" id="KW-1133">Transmembrane helix</keyword>
<evidence type="ECO:0000313" key="3">
    <source>
        <dbReference type="EMBL" id="MCB6182569.1"/>
    </source>
</evidence>
<accession>A0ABS8D317</accession>
<comment type="caution">
    <text evidence="3">The sequence shown here is derived from an EMBL/GenBank/DDBJ whole genome shotgun (WGS) entry which is preliminary data.</text>
</comment>
<feature type="transmembrane region" description="Helical" evidence="1">
    <location>
        <begin position="153"/>
        <end position="180"/>
    </location>
</feature>